<dbReference type="GO" id="GO:0008696">
    <property type="term" value="F:4-amino-4-deoxychorismate lyase activity"/>
    <property type="evidence" value="ECO:0007669"/>
    <property type="project" value="UniProtKB-EC"/>
</dbReference>
<keyword evidence="4" id="KW-0663">Pyridoxal phosphate</keyword>
<keyword evidence="12" id="KW-1185">Reference proteome</keyword>
<evidence type="ECO:0000256" key="10">
    <source>
        <dbReference type="NCBIfam" id="TIGR03461"/>
    </source>
</evidence>
<comment type="cofactor">
    <cofactor evidence="1">
        <name>pyridoxal 5'-phosphate</name>
        <dbReference type="ChEBI" id="CHEBI:597326"/>
    </cofactor>
</comment>
<dbReference type="NCBIfam" id="TIGR03461">
    <property type="entry name" value="pabC_Proteo"/>
    <property type="match status" value="1"/>
</dbReference>
<dbReference type="InterPro" id="IPR043132">
    <property type="entry name" value="BCAT-like_C"/>
</dbReference>
<protein>
    <recommendedName>
        <fullName evidence="8 10">Aminodeoxychorismate lyase</fullName>
        <ecNumber evidence="8 10">4.1.3.38</ecNumber>
    </recommendedName>
</protein>
<dbReference type="InterPro" id="IPR050571">
    <property type="entry name" value="Class-IV_PLP-Dep_Aminotrnsfr"/>
</dbReference>
<dbReference type="InterPro" id="IPR017824">
    <property type="entry name" value="Aminodeoxychorismate_lyase_IV"/>
</dbReference>
<dbReference type="SUPFAM" id="SSF56752">
    <property type="entry name" value="D-aminoacid aminotransferase-like PLP-dependent enzymes"/>
    <property type="match status" value="1"/>
</dbReference>
<comment type="subunit">
    <text evidence="3">Homodimer.</text>
</comment>
<evidence type="ECO:0000313" key="12">
    <source>
        <dbReference type="Proteomes" id="UP001301442"/>
    </source>
</evidence>
<dbReference type="EMBL" id="CP136600">
    <property type="protein sequence ID" value="WOH37968.1"/>
    <property type="molecule type" value="Genomic_DNA"/>
</dbReference>
<keyword evidence="5" id="KW-0289">Folate biosynthesis</keyword>
<evidence type="ECO:0000256" key="8">
    <source>
        <dbReference type="ARBA" id="ARBA00035676"/>
    </source>
</evidence>
<evidence type="ECO:0000313" key="11">
    <source>
        <dbReference type="EMBL" id="WOH37968.1"/>
    </source>
</evidence>
<sequence>MLYSSVNFKQCNNVDIKDRSIAFGDGVFTTAKVVDGEVEHLSGHIQRLKQGCRKLNITEPDFQQVSSEMIKAAKTHLLATVKVVVSAGESSRGYARDANQQPTVMVTSAAFPKHYLGWQSNGLTLGLSSIKLGRNPILAGIKHLNRLEQVLIRGELENLNVDEVVVCDFENYIIECNTANLFWYRAGKWYTPILSMAGVNGLIRQKLMALLPNVVECHAKVEELDMAESMLICNCLLSVVAAKSYLGKSLKIDHDLLTKLQQQLKEFD</sequence>
<name>A0ABZ0GQ95_9GAMM</name>
<accession>A0ABZ0GQ95</accession>
<dbReference type="InterPro" id="IPR036038">
    <property type="entry name" value="Aminotransferase-like"/>
</dbReference>
<dbReference type="NCBIfam" id="NF004761">
    <property type="entry name" value="PRK06092.1"/>
    <property type="match status" value="1"/>
</dbReference>
<evidence type="ECO:0000256" key="9">
    <source>
        <dbReference type="ARBA" id="ARBA00049529"/>
    </source>
</evidence>
<dbReference type="PANTHER" id="PTHR42743">
    <property type="entry name" value="AMINO-ACID AMINOTRANSFERASE"/>
    <property type="match status" value="1"/>
</dbReference>
<reference evidence="11 12" key="1">
    <citation type="submission" date="2023-09" db="EMBL/GenBank/DDBJ databases">
        <authorList>
            <person name="Qi X."/>
        </authorList>
    </citation>
    <scope>NUCLEOTIDE SEQUENCE [LARGE SCALE GENOMIC DNA]</scope>
    <source>
        <strain evidence="11 12">S1-1</strain>
    </source>
</reference>
<dbReference type="Gene3D" id="3.30.470.10">
    <property type="match status" value="1"/>
</dbReference>
<organism evidence="11 12">
    <name type="scientific">Thalassotalea fonticola</name>
    <dbReference type="NCBI Taxonomy" id="3065649"/>
    <lineage>
        <taxon>Bacteria</taxon>
        <taxon>Pseudomonadati</taxon>
        <taxon>Pseudomonadota</taxon>
        <taxon>Gammaproteobacteria</taxon>
        <taxon>Alteromonadales</taxon>
        <taxon>Colwelliaceae</taxon>
        <taxon>Thalassotalea</taxon>
    </lineage>
</organism>
<gene>
    <name evidence="11" type="primary">pabC</name>
    <name evidence="11" type="ORF">RI844_01665</name>
</gene>
<evidence type="ECO:0000256" key="1">
    <source>
        <dbReference type="ARBA" id="ARBA00001933"/>
    </source>
</evidence>
<dbReference type="EC" id="4.1.3.38" evidence="8 10"/>
<dbReference type="InterPro" id="IPR043131">
    <property type="entry name" value="BCAT-like_N"/>
</dbReference>
<evidence type="ECO:0000256" key="3">
    <source>
        <dbReference type="ARBA" id="ARBA00011738"/>
    </source>
</evidence>
<dbReference type="RefSeq" id="WP_348396742.1">
    <property type="nucleotide sequence ID" value="NZ_CP136600.1"/>
</dbReference>
<evidence type="ECO:0000256" key="2">
    <source>
        <dbReference type="ARBA" id="ARBA00009320"/>
    </source>
</evidence>
<dbReference type="Gene3D" id="3.20.10.10">
    <property type="entry name" value="D-amino Acid Aminotransferase, subunit A, domain 2"/>
    <property type="match status" value="1"/>
</dbReference>
<evidence type="ECO:0000256" key="4">
    <source>
        <dbReference type="ARBA" id="ARBA00022898"/>
    </source>
</evidence>
<comment type="pathway">
    <text evidence="7">Cofactor biosynthesis; tetrahydrofolate biosynthesis; 4-aminobenzoate from chorismate: step 2/2.</text>
</comment>
<dbReference type="InterPro" id="IPR001544">
    <property type="entry name" value="Aminotrans_IV"/>
</dbReference>
<dbReference type="PANTHER" id="PTHR42743:SF2">
    <property type="entry name" value="AMINODEOXYCHORISMATE LYASE"/>
    <property type="match status" value="1"/>
</dbReference>
<dbReference type="Pfam" id="PF01063">
    <property type="entry name" value="Aminotran_4"/>
    <property type="match status" value="1"/>
</dbReference>
<dbReference type="Proteomes" id="UP001301442">
    <property type="component" value="Chromosome"/>
</dbReference>
<evidence type="ECO:0000256" key="7">
    <source>
        <dbReference type="ARBA" id="ARBA00035633"/>
    </source>
</evidence>
<evidence type="ECO:0000256" key="5">
    <source>
        <dbReference type="ARBA" id="ARBA00022909"/>
    </source>
</evidence>
<comment type="catalytic activity">
    <reaction evidence="9">
        <text>4-amino-4-deoxychorismate = 4-aminobenzoate + pyruvate + H(+)</text>
        <dbReference type="Rhea" id="RHEA:16201"/>
        <dbReference type="ChEBI" id="CHEBI:15361"/>
        <dbReference type="ChEBI" id="CHEBI:15378"/>
        <dbReference type="ChEBI" id="CHEBI:17836"/>
        <dbReference type="ChEBI" id="CHEBI:58406"/>
        <dbReference type="EC" id="4.1.3.38"/>
    </reaction>
</comment>
<evidence type="ECO:0000256" key="6">
    <source>
        <dbReference type="ARBA" id="ARBA00023239"/>
    </source>
</evidence>
<proteinExistence type="inferred from homology"/>
<comment type="similarity">
    <text evidence="2">Belongs to the class-IV pyridoxal-phosphate-dependent aminotransferase family.</text>
</comment>
<keyword evidence="6 11" id="KW-0456">Lyase</keyword>